<reference evidence="1" key="1">
    <citation type="submission" date="2023-06" db="EMBL/GenBank/DDBJ databases">
        <title>Genomic analysis of the entomopathogenic nematode Steinernema hermaphroditum.</title>
        <authorList>
            <person name="Schwarz E.M."/>
            <person name="Heppert J.K."/>
            <person name="Baniya A."/>
            <person name="Schwartz H.T."/>
            <person name="Tan C.-H."/>
            <person name="Antoshechkin I."/>
            <person name="Sternberg P.W."/>
            <person name="Goodrich-Blair H."/>
            <person name="Dillman A.R."/>
        </authorList>
    </citation>
    <scope>NUCLEOTIDE SEQUENCE</scope>
    <source>
        <strain evidence="1">PS9179</strain>
        <tissue evidence="1">Whole animal</tissue>
    </source>
</reference>
<accession>A0AA39HMA0</accession>
<comment type="caution">
    <text evidence="1">The sequence shown here is derived from an EMBL/GenBank/DDBJ whole genome shotgun (WGS) entry which is preliminary data.</text>
</comment>
<dbReference type="Proteomes" id="UP001175271">
    <property type="component" value="Unassembled WGS sequence"/>
</dbReference>
<gene>
    <name evidence="1" type="ORF">QR680_003990</name>
</gene>
<proteinExistence type="predicted"/>
<sequence>MAAVDSKMLDLDDFDVIDDTSLAAKDNKKYPENQQGLVDMARDVAKAQSLLFDLIILKDRLQARKDRLAPKEYVRIFLYTDGDTAYDVPLVNGKLNVADLQRIDKDILSIIYKNPQNGRIRLLMADKEGGVLLVGRFRDHVIVKGPSNGRGGVGLPSLLLSRLHEQRRHSIGECTSSTSIQCFVISRPCNKPVNWLKDRQNDIHTIGSLQAQRKILSGGGHTHRLTRR</sequence>
<dbReference type="EMBL" id="JAUCMV010000003">
    <property type="protein sequence ID" value="KAK0408490.1"/>
    <property type="molecule type" value="Genomic_DNA"/>
</dbReference>
<name>A0AA39HMA0_9BILA</name>
<keyword evidence="2" id="KW-1185">Reference proteome</keyword>
<protein>
    <submittedName>
        <fullName evidence="1">Uncharacterized protein</fullName>
    </submittedName>
</protein>
<dbReference type="AlphaFoldDB" id="A0AA39HMA0"/>
<evidence type="ECO:0000313" key="1">
    <source>
        <dbReference type="EMBL" id="KAK0408490.1"/>
    </source>
</evidence>
<evidence type="ECO:0000313" key="2">
    <source>
        <dbReference type="Proteomes" id="UP001175271"/>
    </source>
</evidence>
<organism evidence="1 2">
    <name type="scientific">Steinernema hermaphroditum</name>
    <dbReference type="NCBI Taxonomy" id="289476"/>
    <lineage>
        <taxon>Eukaryota</taxon>
        <taxon>Metazoa</taxon>
        <taxon>Ecdysozoa</taxon>
        <taxon>Nematoda</taxon>
        <taxon>Chromadorea</taxon>
        <taxon>Rhabditida</taxon>
        <taxon>Tylenchina</taxon>
        <taxon>Panagrolaimomorpha</taxon>
        <taxon>Strongyloidoidea</taxon>
        <taxon>Steinernematidae</taxon>
        <taxon>Steinernema</taxon>
    </lineage>
</organism>